<dbReference type="GO" id="GO:0046872">
    <property type="term" value="F:metal ion binding"/>
    <property type="evidence" value="ECO:0007669"/>
    <property type="project" value="UniProtKB-KW"/>
</dbReference>
<evidence type="ECO:0000313" key="6">
    <source>
        <dbReference type="EMBL" id="WVZ93715.1"/>
    </source>
</evidence>
<dbReference type="InterPro" id="IPR025724">
    <property type="entry name" value="GAG-pre-integrase_dom"/>
</dbReference>
<feature type="compositionally biased region" description="Pro residues" evidence="4">
    <location>
        <begin position="461"/>
        <end position="470"/>
    </location>
</feature>
<name>A0AAQ3XCY1_PASNO</name>
<dbReference type="Pfam" id="PF22936">
    <property type="entry name" value="Pol_BBD"/>
    <property type="match status" value="1"/>
</dbReference>
<proteinExistence type="predicted"/>
<dbReference type="InterPro" id="IPR057670">
    <property type="entry name" value="SH3_retrovirus"/>
</dbReference>
<evidence type="ECO:0000256" key="2">
    <source>
        <dbReference type="ARBA" id="ARBA00022723"/>
    </source>
</evidence>
<dbReference type="GO" id="GO:0003676">
    <property type="term" value="F:nucleic acid binding"/>
    <property type="evidence" value="ECO:0007669"/>
    <property type="project" value="InterPro"/>
</dbReference>
<feature type="region of interest" description="Disordered" evidence="4">
    <location>
        <begin position="461"/>
        <end position="535"/>
    </location>
</feature>
<dbReference type="Pfam" id="PF00665">
    <property type="entry name" value="rve"/>
    <property type="match status" value="1"/>
</dbReference>
<dbReference type="Pfam" id="PF07727">
    <property type="entry name" value="RVT_2"/>
    <property type="match status" value="1"/>
</dbReference>
<evidence type="ECO:0000256" key="1">
    <source>
        <dbReference type="ARBA" id="ARBA00022670"/>
    </source>
</evidence>
<dbReference type="InterPro" id="IPR013103">
    <property type="entry name" value="RVT_2"/>
</dbReference>
<dbReference type="PANTHER" id="PTHR42648:SF26">
    <property type="entry name" value="INTEGRASE CATALYTIC DOMAIN-CONTAINING PROTEIN"/>
    <property type="match status" value="1"/>
</dbReference>
<dbReference type="InterPro" id="IPR039537">
    <property type="entry name" value="Retrotran_Ty1/copia-like"/>
</dbReference>
<evidence type="ECO:0000313" key="7">
    <source>
        <dbReference type="Proteomes" id="UP001341281"/>
    </source>
</evidence>
<accession>A0AAQ3XCY1</accession>
<protein>
    <recommendedName>
        <fullName evidence="5">Integrase catalytic domain-containing protein</fullName>
    </recommendedName>
</protein>
<feature type="domain" description="Integrase catalytic" evidence="5">
    <location>
        <begin position="228"/>
        <end position="388"/>
    </location>
</feature>
<dbReference type="Gene3D" id="3.30.420.10">
    <property type="entry name" value="Ribonuclease H-like superfamily/Ribonuclease H"/>
    <property type="match status" value="1"/>
</dbReference>
<gene>
    <name evidence="6" type="ORF">U9M48_039674</name>
</gene>
<dbReference type="Proteomes" id="UP001341281">
    <property type="component" value="Chromosome 09"/>
</dbReference>
<reference evidence="6 7" key="1">
    <citation type="submission" date="2024-02" db="EMBL/GenBank/DDBJ databases">
        <title>High-quality chromosome-scale genome assembly of Pensacola bahiagrass (Paspalum notatum Flugge var. saurae).</title>
        <authorList>
            <person name="Vega J.M."/>
            <person name="Podio M."/>
            <person name="Orjuela J."/>
            <person name="Siena L.A."/>
            <person name="Pessino S.C."/>
            <person name="Combes M.C."/>
            <person name="Mariac C."/>
            <person name="Albertini E."/>
            <person name="Pupilli F."/>
            <person name="Ortiz J.P.A."/>
            <person name="Leblanc O."/>
        </authorList>
    </citation>
    <scope>NUCLEOTIDE SEQUENCE [LARGE SCALE GENOMIC DNA]</scope>
    <source>
        <strain evidence="6">R1</strain>
        <tissue evidence="6">Leaf</tissue>
    </source>
</reference>
<keyword evidence="3" id="KW-0378">Hydrolase</keyword>
<evidence type="ECO:0000256" key="4">
    <source>
        <dbReference type="SAM" id="MobiDB-lite"/>
    </source>
</evidence>
<dbReference type="EMBL" id="CP144753">
    <property type="protein sequence ID" value="WVZ93715.1"/>
    <property type="molecule type" value="Genomic_DNA"/>
</dbReference>
<dbReference type="GO" id="GO:0006508">
    <property type="term" value="P:proteolysis"/>
    <property type="evidence" value="ECO:0007669"/>
    <property type="project" value="UniProtKB-KW"/>
</dbReference>
<dbReference type="InterPro" id="IPR036397">
    <property type="entry name" value="RNaseH_sf"/>
</dbReference>
<feature type="compositionally biased region" description="Low complexity" evidence="4">
    <location>
        <begin position="509"/>
        <end position="526"/>
    </location>
</feature>
<dbReference type="AlphaFoldDB" id="A0AAQ3XCY1"/>
<evidence type="ECO:0000259" key="5">
    <source>
        <dbReference type="PROSITE" id="PS50994"/>
    </source>
</evidence>
<feature type="compositionally biased region" description="Polar residues" evidence="4">
    <location>
        <begin position="478"/>
        <end position="492"/>
    </location>
</feature>
<dbReference type="PANTHER" id="PTHR42648">
    <property type="entry name" value="TRANSPOSASE, PUTATIVE-RELATED"/>
    <property type="match status" value="1"/>
</dbReference>
<dbReference type="Pfam" id="PF13976">
    <property type="entry name" value="gag_pre-integrs"/>
    <property type="match status" value="1"/>
</dbReference>
<dbReference type="Pfam" id="PF25597">
    <property type="entry name" value="SH3_retrovirus"/>
    <property type="match status" value="1"/>
</dbReference>
<sequence length="708" mass="78062">MLMLLRRLVASSPSGTASIATLPAGSPGSAAASQSSIQGPPGTNAWILDSSASFHMTPDRTFLSFIHCPSRSLTVHTADGSSLPVAGEGTLLSSSFHVPDISYVPDLTMQLISAGQLSDHGCRVILDSDFCYVQDRHTGHLVGTVPHRRYSQRLWELDWLRLPSAASVSSDGSALAASSFAQWHHRLGHLCGSRLSTLIRHDHESLAQCQGCRLGKHVQLLYNSSESVSECPFDLVHLGVWGPAPFVSKGGQRYYIIFIDDFSRHTWIYFMKNRSEALSIYKNFSAMVRTHFNTSIRVFHADSAGEYLSDALRQVLSAQGTIAQFSCPGAHTQSGFAERKHRHLLETAHALMLAASAEAVSTATYLINIQPSSAHHGGIPLERLCGKPPDYSDLCLFGCVCYVLLAPRERTKLTAQSVECVFLGYSAEHKGYRYWDPVGRRMRISRDVVFDESRPFYPRVVPPSVVPPVESPSGSSSLTPDYTTKPPVTQVYTRRRALTSSEHSDEPSSDLSEPSSDEPSSNPSESSFDEPLHAASSPSTDSWLWSSLAMAEEIAALGRTGTWDLVPTPSHVRPITCKWVYKVKARSDGSLERYKACLEHDRDYDETFAPVAHMTTVRALLAVASVREWSISQLNVKNAFLNGELCEEVHMQLPPGYSVPEGMEFGGWVALAQKMLRWTAAAWWSAWCSPQQRIWRGSGCCRNLEDGR</sequence>
<dbReference type="InterPro" id="IPR054722">
    <property type="entry name" value="PolX-like_BBD"/>
</dbReference>
<dbReference type="InterPro" id="IPR012337">
    <property type="entry name" value="RNaseH-like_sf"/>
</dbReference>
<dbReference type="InterPro" id="IPR001584">
    <property type="entry name" value="Integrase_cat-core"/>
</dbReference>
<keyword evidence="7" id="KW-1185">Reference proteome</keyword>
<dbReference type="GO" id="GO:0015074">
    <property type="term" value="P:DNA integration"/>
    <property type="evidence" value="ECO:0007669"/>
    <property type="project" value="InterPro"/>
</dbReference>
<evidence type="ECO:0000256" key="3">
    <source>
        <dbReference type="ARBA" id="ARBA00022801"/>
    </source>
</evidence>
<dbReference type="GO" id="GO:0008233">
    <property type="term" value="F:peptidase activity"/>
    <property type="evidence" value="ECO:0007669"/>
    <property type="project" value="UniProtKB-KW"/>
</dbReference>
<organism evidence="6 7">
    <name type="scientific">Paspalum notatum var. saurae</name>
    <dbReference type="NCBI Taxonomy" id="547442"/>
    <lineage>
        <taxon>Eukaryota</taxon>
        <taxon>Viridiplantae</taxon>
        <taxon>Streptophyta</taxon>
        <taxon>Embryophyta</taxon>
        <taxon>Tracheophyta</taxon>
        <taxon>Spermatophyta</taxon>
        <taxon>Magnoliopsida</taxon>
        <taxon>Liliopsida</taxon>
        <taxon>Poales</taxon>
        <taxon>Poaceae</taxon>
        <taxon>PACMAD clade</taxon>
        <taxon>Panicoideae</taxon>
        <taxon>Andropogonodae</taxon>
        <taxon>Paspaleae</taxon>
        <taxon>Paspalinae</taxon>
        <taxon>Paspalum</taxon>
    </lineage>
</organism>
<keyword evidence="1" id="KW-0645">Protease</keyword>
<keyword evidence="2" id="KW-0479">Metal-binding</keyword>
<dbReference type="SUPFAM" id="SSF53098">
    <property type="entry name" value="Ribonuclease H-like"/>
    <property type="match status" value="1"/>
</dbReference>
<dbReference type="PROSITE" id="PS50994">
    <property type="entry name" value="INTEGRASE"/>
    <property type="match status" value="1"/>
</dbReference>